<comment type="pathway">
    <text evidence="1 6">Carbohydrate biosynthesis; dTDP-L-rhamnose biosynthesis.</text>
</comment>
<dbReference type="InterPro" id="IPR036291">
    <property type="entry name" value="NAD(P)-bd_dom_sf"/>
</dbReference>
<proteinExistence type="inferred from homology"/>
<organism evidence="8 9">
    <name type="scientific">Exilibacterium tricleocarpae</name>
    <dbReference type="NCBI Taxonomy" id="2591008"/>
    <lineage>
        <taxon>Bacteria</taxon>
        <taxon>Pseudomonadati</taxon>
        <taxon>Pseudomonadota</taxon>
        <taxon>Gammaproteobacteria</taxon>
        <taxon>Cellvibrionales</taxon>
        <taxon>Cellvibrionaceae</taxon>
        <taxon>Exilibacterium</taxon>
    </lineage>
</organism>
<dbReference type="Pfam" id="PF04321">
    <property type="entry name" value="RmlD_sub_bind"/>
    <property type="match status" value="1"/>
</dbReference>
<comment type="similarity">
    <text evidence="2 6">Belongs to the dTDP-4-dehydrorhamnose reductase family.</text>
</comment>
<keyword evidence="6" id="KW-0521">NADP</keyword>
<evidence type="ECO:0000256" key="2">
    <source>
        <dbReference type="ARBA" id="ARBA00010944"/>
    </source>
</evidence>
<keyword evidence="6" id="KW-0560">Oxidoreductase</keyword>
<dbReference type="Gene3D" id="3.40.50.720">
    <property type="entry name" value="NAD(P)-binding Rossmann-like Domain"/>
    <property type="match status" value="1"/>
</dbReference>
<evidence type="ECO:0000256" key="5">
    <source>
        <dbReference type="ARBA" id="ARBA00048200"/>
    </source>
</evidence>
<dbReference type="OrthoDB" id="9803892at2"/>
<evidence type="ECO:0000256" key="6">
    <source>
        <dbReference type="RuleBase" id="RU364082"/>
    </source>
</evidence>
<dbReference type="AlphaFoldDB" id="A0A545T2B0"/>
<comment type="catalytic activity">
    <reaction evidence="5 6">
        <text>dTDP-beta-L-rhamnose + NADP(+) = dTDP-4-dehydro-beta-L-rhamnose + NADPH + H(+)</text>
        <dbReference type="Rhea" id="RHEA:21796"/>
        <dbReference type="ChEBI" id="CHEBI:15378"/>
        <dbReference type="ChEBI" id="CHEBI:57510"/>
        <dbReference type="ChEBI" id="CHEBI:57783"/>
        <dbReference type="ChEBI" id="CHEBI:58349"/>
        <dbReference type="ChEBI" id="CHEBI:62830"/>
        <dbReference type="EC" id="1.1.1.133"/>
    </reaction>
</comment>
<evidence type="ECO:0000313" key="9">
    <source>
        <dbReference type="Proteomes" id="UP000319732"/>
    </source>
</evidence>
<comment type="caution">
    <text evidence="8">The sequence shown here is derived from an EMBL/GenBank/DDBJ whole genome shotgun (WGS) entry which is preliminary data.</text>
</comment>
<protein>
    <recommendedName>
        <fullName evidence="4 6">dTDP-4-dehydrorhamnose reductase</fullName>
        <ecNumber evidence="3 6">1.1.1.133</ecNumber>
    </recommendedName>
</protein>
<dbReference type="UniPathway" id="UPA00124"/>
<comment type="function">
    <text evidence="6">Catalyzes the reduction of dTDP-6-deoxy-L-lyxo-4-hexulose to yield dTDP-L-rhamnose.</text>
</comment>
<dbReference type="EMBL" id="VHSG01000021">
    <property type="protein sequence ID" value="TQV71342.1"/>
    <property type="molecule type" value="Genomic_DNA"/>
</dbReference>
<name>A0A545T2B0_9GAMM</name>
<evidence type="ECO:0000256" key="1">
    <source>
        <dbReference type="ARBA" id="ARBA00004781"/>
    </source>
</evidence>
<evidence type="ECO:0000259" key="7">
    <source>
        <dbReference type="Pfam" id="PF04321"/>
    </source>
</evidence>
<feature type="domain" description="RmlD-like substrate binding" evidence="7">
    <location>
        <begin position="4"/>
        <end position="277"/>
    </location>
</feature>
<gene>
    <name evidence="8" type="ORF">FKG94_19715</name>
</gene>
<sequence length="290" mass="31354">MAYKLLLTDAHSPLGMALSHVLEQETFTLVQPQPGDLVWNDAKAVDAYLREQQPDIVINSLAWSPAPARQRQTLTVSAAKSLAQACAALEVCAIHLSSHQVFGGENKTAYDESDQPAPVDVGGRALWRAEKAVAQFLPRHIILRLSWLIGARGDNLLTALVGQLSGGQRVSVAPNKRGAPTFMTDVGRVLVAMVKQILCGADNWGVMHYTSGDPCSEADFARHLAKLLEQRGQLYGDIEEVDAVEPVTSAVLSGRRCLENFGIQSRTWRQGLASAVGAYLAERETLSSNG</sequence>
<dbReference type="GO" id="GO:0019305">
    <property type="term" value="P:dTDP-rhamnose biosynthetic process"/>
    <property type="evidence" value="ECO:0007669"/>
    <property type="project" value="UniProtKB-UniPathway"/>
</dbReference>
<dbReference type="EC" id="1.1.1.133" evidence="3 6"/>
<dbReference type="PANTHER" id="PTHR10491:SF4">
    <property type="entry name" value="METHIONINE ADENOSYLTRANSFERASE 2 SUBUNIT BETA"/>
    <property type="match status" value="1"/>
</dbReference>
<dbReference type="GO" id="GO:0009243">
    <property type="term" value="P:O antigen biosynthetic process"/>
    <property type="evidence" value="ECO:0007669"/>
    <property type="project" value="UniProtKB-UniPathway"/>
</dbReference>
<comment type="cofactor">
    <cofactor evidence="6">
        <name>Mg(2+)</name>
        <dbReference type="ChEBI" id="CHEBI:18420"/>
    </cofactor>
    <text evidence="6">Binds 1 Mg(2+) ion per monomer.</text>
</comment>
<dbReference type="InterPro" id="IPR029903">
    <property type="entry name" value="RmlD-like-bd"/>
</dbReference>
<dbReference type="SUPFAM" id="SSF51735">
    <property type="entry name" value="NAD(P)-binding Rossmann-fold domains"/>
    <property type="match status" value="1"/>
</dbReference>
<dbReference type="Proteomes" id="UP000319732">
    <property type="component" value="Unassembled WGS sequence"/>
</dbReference>
<accession>A0A545T2B0</accession>
<dbReference type="UniPathway" id="UPA00281"/>
<dbReference type="RefSeq" id="WP_142928660.1">
    <property type="nucleotide sequence ID" value="NZ_ML660100.1"/>
</dbReference>
<keyword evidence="9" id="KW-1185">Reference proteome</keyword>
<dbReference type="GO" id="GO:0008831">
    <property type="term" value="F:dTDP-4-dehydrorhamnose reductase activity"/>
    <property type="evidence" value="ECO:0007669"/>
    <property type="project" value="UniProtKB-EC"/>
</dbReference>
<evidence type="ECO:0000256" key="3">
    <source>
        <dbReference type="ARBA" id="ARBA00012929"/>
    </source>
</evidence>
<dbReference type="InterPro" id="IPR005913">
    <property type="entry name" value="dTDP_dehydrorham_reduct"/>
</dbReference>
<evidence type="ECO:0000256" key="4">
    <source>
        <dbReference type="ARBA" id="ARBA00017099"/>
    </source>
</evidence>
<dbReference type="Gene3D" id="3.90.25.10">
    <property type="entry name" value="UDP-galactose 4-epimerase, domain 1"/>
    <property type="match status" value="1"/>
</dbReference>
<reference evidence="8 9" key="1">
    <citation type="submission" date="2019-06" db="EMBL/GenBank/DDBJ databases">
        <title>Whole genome sequence for Cellvibrionaceae sp. R142.</title>
        <authorList>
            <person name="Wang G."/>
        </authorList>
    </citation>
    <scope>NUCLEOTIDE SEQUENCE [LARGE SCALE GENOMIC DNA]</scope>
    <source>
        <strain evidence="8 9">R142</strain>
    </source>
</reference>
<evidence type="ECO:0000313" key="8">
    <source>
        <dbReference type="EMBL" id="TQV71342.1"/>
    </source>
</evidence>
<dbReference type="PANTHER" id="PTHR10491">
    <property type="entry name" value="DTDP-4-DEHYDRORHAMNOSE REDUCTASE"/>
    <property type="match status" value="1"/>
</dbReference>
<dbReference type="GO" id="GO:0005829">
    <property type="term" value="C:cytosol"/>
    <property type="evidence" value="ECO:0007669"/>
    <property type="project" value="TreeGrafter"/>
</dbReference>